<dbReference type="AlphaFoldDB" id="A0A2S8G067"/>
<name>A0A2S8G067_9BACT</name>
<proteinExistence type="predicted"/>
<reference evidence="1 2" key="1">
    <citation type="submission" date="2018-02" db="EMBL/GenBank/DDBJ databases">
        <title>Comparative genomes isolates from brazilian mangrove.</title>
        <authorList>
            <person name="Araujo J.E."/>
            <person name="Taketani R.G."/>
            <person name="Silva M.C.P."/>
            <person name="Loureco M.V."/>
            <person name="Andreote F.D."/>
        </authorList>
    </citation>
    <scope>NUCLEOTIDE SEQUENCE [LARGE SCALE GENOMIC DNA]</scope>
    <source>
        <strain evidence="1 2">Hex-1 MGV</strain>
    </source>
</reference>
<evidence type="ECO:0000313" key="2">
    <source>
        <dbReference type="Proteomes" id="UP000238322"/>
    </source>
</evidence>
<gene>
    <name evidence="1" type="ORF">C5Y83_07805</name>
</gene>
<protein>
    <submittedName>
        <fullName evidence="1">Uncharacterized protein</fullName>
    </submittedName>
</protein>
<organism evidence="1 2">
    <name type="scientific">Blastopirellula marina</name>
    <dbReference type="NCBI Taxonomy" id="124"/>
    <lineage>
        <taxon>Bacteria</taxon>
        <taxon>Pseudomonadati</taxon>
        <taxon>Planctomycetota</taxon>
        <taxon>Planctomycetia</taxon>
        <taxon>Pirellulales</taxon>
        <taxon>Pirellulaceae</taxon>
        <taxon>Blastopirellula</taxon>
    </lineage>
</organism>
<comment type="caution">
    <text evidence="1">The sequence shown here is derived from an EMBL/GenBank/DDBJ whole genome shotgun (WGS) entry which is preliminary data.</text>
</comment>
<evidence type="ECO:0000313" key="1">
    <source>
        <dbReference type="EMBL" id="PQO37837.1"/>
    </source>
</evidence>
<dbReference type="EMBL" id="PUHY01000005">
    <property type="protein sequence ID" value="PQO37837.1"/>
    <property type="molecule type" value="Genomic_DNA"/>
</dbReference>
<dbReference type="Proteomes" id="UP000238322">
    <property type="component" value="Unassembled WGS sequence"/>
</dbReference>
<accession>A0A2S8G067</accession>
<sequence>MGLRLGIPIDWLEDYSNAAMACSACNSFNNHFDALDVTEPPQTMDEFYDLRDAVFRARLPGVQKAQEAERGFFDRLPKNSPAE</sequence>